<dbReference type="GeneID" id="20249057"/>
<dbReference type="SMART" id="SM00252">
    <property type="entry name" value="SH2"/>
    <property type="match status" value="1"/>
</dbReference>
<feature type="compositionally biased region" description="Polar residues" evidence="3">
    <location>
        <begin position="16"/>
        <end position="33"/>
    </location>
</feature>
<evidence type="ECO:0000259" key="4">
    <source>
        <dbReference type="PROSITE" id="PS50001"/>
    </source>
</evidence>
<dbReference type="AlphaFoldDB" id="V4ADA0"/>
<dbReference type="CTD" id="20249057"/>
<dbReference type="Pfam" id="PF00017">
    <property type="entry name" value="SH2"/>
    <property type="match status" value="1"/>
</dbReference>
<dbReference type="Gene3D" id="3.30.505.10">
    <property type="entry name" value="SH2 domain"/>
    <property type="match status" value="1"/>
</dbReference>
<dbReference type="GO" id="GO:0007169">
    <property type="term" value="P:cell surface receptor protein tyrosine kinase signaling pathway"/>
    <property type="evidence" value="ECO:0007669"/>
    <property type="project" value="TreeGrafter"/>
</dbReference>
<reference evidence="5 6" key="1">
    <citation type="journal article" date="2013" name="Nature">
        <title>Insights into bilaterian evolution from three spiralian genomes.</title>
        <authorList>
            <person name="Simakov O."/>
            <person name="Marletaz F."/>
            <person name="Cho S.J."/>
            <person name="Edsinger-Gonzales E."/>
            <person name="Havlak P."/>
            <person name="Hellsten U."/>
            <person name="Kuo D.H."/>
            <person name="Larsson T."/>
            <person name="Lv J."/>
            <person name="Arendt D."/>
            <person name="Savage R."/>
            <person name="Osoegawa K."/>
            <person name="de Jong P."/>
            <person name="Grimwood J."/>
            <person name="Chapman J.A."/>
            <person name="Shapiro H."/>
            <person name="Aerts A."/>
            <person name="Otillar R.P."/>
            <person name="Terry A.Y."/>
            <person name="Boore J.L."/>
            <person name="Grigoriev I.V."/>
            <person name="Lindberg D.R."/>
            <person name="Seaver E.C."/>
            <person name="Weisblat D.A."/>
            <person name="Putnam N.H."/>
            <person name="Rokhsar D.S."/>
        </authorList>
    </citation>
    <scope>NUCLEOTIDE SEQUENCE [LARGE SCALE GENOMIC DNA]</scope>
</reference>
<dbReference type="Proteomes" id="UP000030746">
    <property type="component" value="Unassembled WGS sequence"/>
</dbReference>
<feature type="domain" description="SH2" evidence="4">
    <location>
        <begin position="279"/>
        <end position="386"/>
    </location>
</feature>
<dbReference type="InterPro" id="IPR036860">
    <property type="entry name" value="SH2_dom_sf"/>
</dbReference>
<keyword evidence="1 2" id="KW-0727">SH2 domain</keyword>
<evidence type="ECO:0000256" key="3">
    <source>
        <dbReference type="SAM" id="MobiDB-lite"/>
    </source>
</evidence>
<dbReference type="InterPro" id="IPR051751">
    <property type="entry name" value="Immunoreceptor_sig_adapters"/>
</dbReference>
<dbReference type="HOGENOM" id="CLU_712288_0_0_1"/>
<dbReference type="EMBL" id="KB201977">
    <property type="protein sequence ID" value="ESO93085.1"/>
    <property type="molecule type" value="Genomic_DNA"/>
</dbReference>
<dbReference type="GO" id="GO:0035556">
    <property type="term" value="P:intracellular signal transduction"/>
    <property type="evidence" value="ECO:0007669"/>
    <property type="project" value="TreeGrafter"/>
</dbReference>
<dbReference type="PROSITE" id="PS50001">
    <property type="entry name" value="SH2"/>
    <property type="match status" value="1"/>
</dbReference>
<dbReference type="OMA" id="EVPPCER"/>
<accession>V4ADA0</accession>
<dbReference type="OrthoDB" id="10044490at2759"/>
<dbReference type="SUPFAM" id="SSF55550">
    <property type="entry name" value="SH2 domain"/>
    <property type="match status" value="1"/>
</dbReference>
<dbReference type="PANTHER" id="PTHR14098:SF14">
    <property type="entry name" value="SH2 DOMAIN-CONTAINING PROTEIN"/>
    <property type="match status" value="1"/>
</dbReference>
<name>V4ADA0_LOTGI</name>
<gene>
    <name evidence="5" type="ORF">LOTGIDRAFT_232830</name>
</gene>
<dbReference type="PANTHER" id="PTHR14098">
    <property type="entry name" value="SH2 DOMAIN CONTAINING PROTEIN"/>
    <property type="match status" value="1"/>
</dbReference>
<evidence type="ECO:0000313" key="6">
    <source>
        <dbReference type="Proteomes" id="UP000030746"/>
    </source>
</evidence>
<evidence type="ECO:0000313" key="5">
    <source>
        <dbReference type="EMBL" id="ESO93085.1"/>
    </source>
</evidence>
<protein>
    <recommendedName>
        <fullName evidence="4">SH2 domain-containing protein</fullName>
    </recommendedName>
</protein>
<feature type="region of interest" description="Disordered" evidence="3">
    <location>
        <begin position="16"/>
        <end position="270"/>
    </location>
</feature>
<evidence type="ECO:0000256" key="1">
    <source>
        <dbReference type="ARBA" id="ARBA00022999"/>
    </source>
</evidence>
<dbReference type="InterPro" id="IPR000980">
    <property type="entry name" value="SH2"/>
</dbReference>
<feature type="compositionally biased region" description="Polar residues" evidence="3">
    <location>
        <begin position="228"/>
        <end position="269"/>
    </location>
</feature>
<keyword evidence="6" id="KW-1185">Reference proteome</keyword>
<dbReference type="GO" id="GO:0005737">
    <property type="term" value="C:cytoplasm"/>
    <property type="evidence" value="ECO:0007669"/>
    <property type="project" value="UniProtKB-ARBA"/>
</dbReference>
<dbReference type="STRING" id="225164.V4ADA0"/>
<dbReference type="RefSeq" id="XP_009056290.1">
    <property type="nucleotide sequence ID" value="XM_009058042.1"/>
</dbReference>
<organism evidence="5 6">
    <name type="scientific">Lottia gigantea</name>
    <name type="common">Giant owl limpet</name>
    <dbReference type="NCBI Taxonomy" id="225164"/>
    <lineage>
        <taxon>Eukaryota</taxon>
        <taxon>Metazoa</taxon>
        <taxon>Spiralia</taxon>
        <taxon>Lophotrochozoa</taxon>
        <taxon>Mollusca</taxon>
        <taxon>Gastropoda</taxon>
        <taxon>Patellogastropoda</taxon>
        <taxon>Lottioidea</taxon>
        <taxon>Lottiidae</taxon>
        <taxon>Lottia</taxon>
    </lineage>
</organism>
<feature type="compositionally biased region" description="Low complexity" evidence="3">
    <location>
        <begin position="75"/>
        <end position="86"/>
    </location>
</feature>
<proteinExistence type="predicted"/>
<sequence length="388" mass="43264">MPLVSSLKAALLEFQASRSHSPTRFQQDSTDQAPDSEAGYLRPVYKTEPEAGPQRPPASTPVQRPPKPIPPPTAAPLLPGQKIPTVKSKKSIPKPPVVDEYYEDPDKQTQSKPRRAPPPPPPDSPDFVEQEYLNLDQIEADRKRRSSIPKINPPPIPASDDGYIKYNPNNQDVYIDPDEDEAKPTFHNGNRPPLPSIPTAKETKSAGRKTFLPPVPISASSSRKKSQPDTPTRKTSQTDTQTRKTSQTDTPTRKTSQPDTPTVKISQPDQGDRMGIFEWYHNDLERAIAESRLKNYKHDGMFLVRKSLKGGQVHPYTLMVFYNAKVFNFPVRKRDSDGKFALGKKDSPDDVAFDTVDALIQNHQKVNMILQGTKGQGLTAKLTKPLPK</sequence>
<feature type="compositionally biased region" description="Pro residues" evidence="3">
    <location>
        <begin position="54"/>
        <end position="74"/>
    </location>
</feature>
<dbReference type="KEGG" id="lgi:LOTGIDRAFT_232830"/>
<evidence type="ECO:0000256" key="2">
    <source>
        <dbReference type="PROSITE-ProRule" id="PRU00191"/>
    </source>
</evidence>